<sequence length="120" mass="12306">MTLSFRYATDPNYGTLKNVDADIFTKNAPPSKPAAAQKAGPPQPQTGGGGQALTPTTDPNYGTLKNLDADNFTKNAPAKPAAAPKAGPAPHGGGGQALTPTTDPNYGTLQNLDAEIFVKK</sequence>
<dbReference type="Proteomes" id="UP001620626">
    <property type="component" value="Unassembled WGS sequence"/>
</dbReference>
<proteinExistence type="predicted"/>
<evidence type="ECO:0000256" key="1">
    <source>
        <dbReference type="SAM" id="MobiDB-lite"/>
    </source>
</evidence>
<feature type="compositionally biased region" description="Polar residues" evidence="1">
    <location>
        <begin position="98"/>
        <end position="111"/>
    </location>
</feature>
<reference evidence="2 3" key="1">
    <citation type="submission" date="2024-10" db="EMBL/GenBank/DDBJ databases">
        <authorList>
            <person name="Kim D."/>
        </authorList>
    </citation>
    <scope>NUCLEOTIDE SEQUENCE [LARGE SCALE GENOMIC DNA]</scope>
    <source>
        <strain evidence="2">BH-2024</strain>
    </source>
</reference>
<evidence type="ECO:0000313" key="3">
    <source>
        <dbReference type="Proteomes" id="UP001620626"/>
    </source>
</evidence>
<dbReference type="EMBL" id="JBICBT010001381">
    <property type="protein sequence ID" value="KAL3070378.1"/>
    <property type="molecule type" value="Genomic_DNA"/>
</dbReference>
<organism evidence="2 3">
    <name type="scientific">Heterodera trifolii</name>
    <dbReference type="NCBI Taxonomy" id="157864"/>
    <lineage>
        <taxon>Eukaryota</taxon>
        <taxon>Metazoa</taxon>
        <taxon>Ecdysozoa</taxon>
        <taxon>Nematoda</taxon>
        <taxon>Chromadorea</taxon>
        <taxon>Rhabditida</taxon>
        <taxon>Tylenchina</taxon>
        <taxon>Tylenchomorpha</taxon>
        <taxon>Tylenchoidea</taxon>
        <taxon>Heteroderidae</taxon>
        <taxon>Heteroderinae</taxon>
        <taxon>Heterodera</taxon>
    </lineage>
</organism>
<name>A0ABD2HVD5_9BILA</name>
<dbReference type="AlphaFoldDB" id="A0ABD2HVD5"/>
<feature type="region of interest" description="Disordered" evidence="1">
    <location>
        <begin position="1"/>
        <end position="120"/>
    </location>
</feature>
<keyword evidence="3" id="KW-1185">Reference proteome</keyword>
<feature type="compositionally biased region" description="Low complexity" evidence="1">
    <location>
        <begin position="76"/>
        <end position="89"/>
    </location>
</feature>
<accession>A0ABD2HVD5</accession>
<gene>
    <name evidence="2" type="ORF">niasHT_032168</name>
</gene>
<evidence type="ECO:0000313" key="2">
    <source>
        <dbReference type="EMBL" id="KAL3070378.1"/>
    </source>
</evidence>
<comment type="caution">
    <text evidence="2">The sequence shown here is derived from an EMBL/GenBank/DDBJ whole genome shotgun (WGS) entry which is preliminary data.</text>
</comment>
<protein>
    <submittedName>
        <fullName evidence="2">Uncharacterized protein</fullName>
    </submittedName>
</protein>